<comment type="similarity">
    <text evidence="2">Belongs to the peptidase M13 family.</text>
</comment>
<dbReference type="GO" id="GO:0004222">
    <property type="term" value="F:metalloendopeptidase activity"/>
    <property type="evidence" value="ECO:0007669"/>
    <property type="project" value="InterPro"/>
</dbReference>
<evidence type="ECO:0000256" key="4">
    <source>
        <dbReference type="ARBA" id="ARBA00022723"/>
    </source>
</evidence>
<protein>
    <submittedName>
        <fullName evidence="10">Uncharacterized protein</fullName>
    </submittedName>
</protein>
<feature type="domain" description="Peptidase M13 N-terminal" evidence="9">
    <location>
        <begin position="52"/>
        <end position="322"/>
    </location>
</feature>
<dbReference type="Gene3D" id="1.10.1380.10">
    <property type="entry name" value="Neutral endopeptidase , domain2"/>
    <property type="match status" value="1"/>
</dbReference>
<evidence type="ECO:0000256" key="2">
    <source>
        <dbReference type="ARBA" id="ARBA00007357"/>
    </source>
</evidence>
<evidence type="ECO:0000256" key="6">
    <source>
        <dbReference type="ARBA" id="ARBA00022833"/>
    </source>
</evidence>
<dbReference type="InterPro" id="IPR008753">
    <property type="entry name" value="Peptidase_M13_N"/>
</dbReference>
<keyword evidence="5" id="KW-0378">Hydrolase</keyword>
<dbReference type="SUPFAM" id="SSF55486">
    <property type="entry name" value="Metalloproteases ('zincins'), catalytic domain"/>
    <property type="match status" value="1"/>
</dbReference>
<feature type="domain" description="Peptidase M13 C-terminal" evidence="8">
    <location>
        <begin position="412"/>
        <end position="588"/>
    </location>
</feature>
<evidence type="ECO:0000256" key="3">
    <source>
        <dbReference type="ARBA" id="ARBA00022670"/>
    </source>
</evidence>
<name>A0A9Q0RN47_BLOTA</name>
<evidence type="ECO:0000259" key="9">
    <source>
        <dbReference type="Pfam" id="PF05649"/>
    </source>
</evidence>
<dbReference type="InterPro" id="IPR018497">
    <property type="entry name" value="Peptidase_M13_C"/>
</dbReference>
<keyword evidence="3" id="KW-0645">Protease</keyword>
<reference evidence="10" key="1">
    <citation type="submission" date="2022-12" db="EMBL/GenBank/DDBJ databases">
        <title>Genome assemblies of Blomia tropicalis.</title>
        <authorList>
            <person name="Cui Y."/>
        </authorList>
    </citation>
    <scope>NUCLEOTIDE SEQUENCE</scope>
    <source>
        <tissue evidence="10">Adult mites</tissue>
    </source>
</reference>
<dbReference type="AlphaFoldDB" id="A0A9Q0RN47"/>
<dbReference type="Pfam" id="PF05649">
    <property type="entry name" value="Peptidase_M13_N"/>
    <property type="match status" value="1"/>
</dbReference>
<dbReference type="InterPro" id="IPR042089">
    <property type="entry name" value="Peptidase_M13_dom_2"/>
</dbReference>
<dbReference type="InterPro" id="IPR024079">
    <property type="entry name" value="MetalloPept_cat_dom_sf"/>
</dbReference>
<dbReference type="GO" id="GO:0016485">
    <property type="term" value="P:protein processing"/>
    <property type="evidence" value="ECO:0007669"/>
    <property type="project" value="TreeGrafter"/>
</dbReference>
<comment type="caution">
    <text evidence="10">The sequence shown here is derived from an EMBL/GenBank/DDBJ whole genome shotgun (WGS) entry which is preliminary data.</text>
</comment>
<evidence type="ECO:0000313" key="11">
    <source>
        <dbReference type="Proteomes" id="UP001142055"/>
    </source>
</evidence>
<organism evidence="10 11">
    <name type="scientific">Blomia tropicalis</name>
    <name type="common">Mite</name>
    <dbReference type="NCBI Taxonomy" id="40697"/>
    <lineage>
        <taxon>Eukaryota</taxon>
        <taxon>Metazoa</taxon>
        <taxon>Ecdysozoa</taxon>
        <taxon>Arthropoda</taxon>
        <taxon>Chelicerata</taxon>
        <taxon>Arachnida</taxon>
        <taxon>Acari</taxon>
        <taxon>Acariformes</taxon>
        <taxon>Sarcoptiformes</taxon>
        <taxon>Astigmata</taxon>
        <taxon>Glycyphagoidea</taxon>
        <taxon>Echimyopodidae</taxon>
        <taxon>Blomia</taxon>
    </lineage>
</organism>
<dbReference type="Pfam" id="PF01431">
    <property type="entry name" value="Peptidase_M13"/>
    <property type="match status" value="1"/>
</dbReference>
<dbReference type="InterPro" id="IPR000718">
    <property type="entry name" value="Peptidase_M13"/>
</dbReference>
<dbReference type="GO" id="GO:0046872">
    <property type="term" value="F:metal ion binding"/>
    <property type="evidence" value="ECO:0007669"/>
    <property type="project" value="UniProtKB-KW"/>
</dbReference>
<keyword evidence="11" id="KW-1185">Reference proteome</keyword>
<comment type="cofactor">
    <cofactor evidence="1">
        <name>Zn(2+)</name>
        <dbReference type="ChEBI" id="CHEBI:29105"/>
    </cofactor>
</comment>
<dbReference type="PANTHER" id="PTHR11733">
    <property type="entry name" value="ZINC METALLOPROTEASE FAMILY M13 NEPRILYSIN-RELATED"/>
    <property type="match status" value="1"/>
</dbReference>
<dbReference type="Proteomes" id="UP001142055">
    <property type="component" value="Chromosome 2"/>
</dbReference>
<sequence length="590" mass="69420">MNILNLNSMINLGYEFDHKQSLIRTAINSQPIESILSHSISRYLNSNDSTISSQHLLTIFNKFNSNITENELLLLISEMQEFDDQLTQQISNYSQMQNYTFESISLKELNRITNHQFDWIRLLNETLRQSMRSLIKLLENNDELSRIDDDELIAKCEHIFQLIHQKKFDSSKLKSNLVKYIDHSHLAQLDQARTFKITFYDENTNVTIQNRDLFNYVENLSNGPLRETYTSLQQSLLESNTTEMALWKQCIKMTKDQHSVSIAHRYIQRHIPVAMKDRSTEIIANVKKAFDDFLLNNVWIDEETRVKSREKLNTIQVIVGYPDWLNIQYGWLLLSNEHNVNDESLLEMSINKSTFGFSWTFLLAKLARSSKTIDSCWFYHQLGDFDSNPTHLVAYQILWFPFIFLLSSFNLYSHGSILAHEYATIGTMAAHEFAHGFDHTNPDKTFIWYNRWWAQTDQEQFLHRAQCFIEQYSNITEPIGNITLFGERTNQEDIADNVGIRVTYHALSQVLRTRNQRSRTMVEQQFFKQYATQWCTKYDPQLIEYLIAEDNHSPSKYRVNVPLANFETFSKIFNCNSTSKMNPQTKCSFW</sequence>
<proteinExistence type="inferred from homology"/>
<evidence type="ECO:0000256" key="7">
    <source>
        <dbReference type="ARBA" id="ARBA00023049"/>
    </source>
</evidence>
<keyword evidence="6" id="KW-0862">Zinc</keyword>
<evidence type="ECO:0000313" key="10">
    <source>
        <dbReference type="EMBL" id="KAJ6220434.1"/>
    </source>
</evidence>
<gene>
    <name evidence="10" type="ORF">RDWZM_006246</name>
</gene>
<dbReference type="Gene3D" id="3.40.390.10">
    <property type="entry name" value="Collagenase (Catalytic Domain)"/>
    <property type="match status" value="1"/>
</dbReference>
<accession>A0A9Q0RN47</accession>
<evidence type="ECO:0000256" key="1">
    <source>
        <dbReference type="ARBA" id="ARBA00001947"/>
    </source>
</evidence>
<keyword evidence="4" id="KW-0479">Metal-binding</keyword>
<dbReference type="GO" id="GO:0005886">
    <property type="term" value="C:plasma membrane"/>
    <property type="evidence" value="ECO:0007669"/>
    <property type="project" value="TreeGrafter"/>
</dbReference>
<dbReference type="PANTHER" id="PTHR11733:SF167">
    <property type="entry name" value="FI17812P1-RELATED"/>
    <property type="match status" value="1"/>
</dbReference>
<evidence type="ECO:0000256" key="5">
    <source>
        <dbReference type="ARBA" id="ARBA00022801"/>
    </source>
</evidence>
<dbReference type="EMBL" id="JAPWDV010000002">
    <property type="protein sequence ID" value="KAJ6220434.1"/>
    <property type="molecule type" value="Genomic_DNA"/>
</dbReference>
<keyword evidence="7" id="KW-0482">Metalloprotease</keyword>
<dbReference type="PROSITE" id="PS51885">
    <property type="entry name" value="NEPRILYSIN"/>
    <property type="match status" value="1"/>
</dbReference>
<evidence type="ECO:0000259" key="8">
    <source>
        <dbReference type="Pfam" id="PF01431"/>
    </source>
</evidence>